<evidence type="ECO:0000313" key="1">
    <source>
        <dbReference type="EMBL" id="PVD23322.1"/>
    </source>
</evidence>
<keyword evidence="2" id="KW-1185">Reference proteome</keyword>
<protein>
    <submittedName>
        <fullName evidence="1">Uncharacterized protein</fullName>
    </submittedName>
</protein>
<proteinExistence type="predicted"/>
<comment type="caution">
    <text evidence="1">The sequence shown here is derived from an EMBL/GenBank/DDBJ whole genome shotgun (WGS) entry which is preliminary data.</text>
</comment>
<accession>A0A2T7NQ94</accession>
<gene>
    <name evidence="1" type="ORF">C0Q70_16590</name>
</gene>
<organism evidence="1 2">
    <name type="scientific">Pomacea canaliculata</name>
    <name type="common">Golden apple snail</name>
    <dbReference type="NCBI Taxonomy" id="400727"/>
    <lineage>
        <taxon>Eukaryota</taxon>
        <taxon>Metazoa</taxon>
        <taxon>Spiralia</taxon>
        <taxon>Lophotrochozoa</taxon>
        <taxon>Mollusca</taxon>
        <taxon>Gastropoda</taxon>
        <taxon>Caenogastropoda</taxon>
        <taxon>Architaenioglossa</taxon>
        <taxon>Ampullarioidea</taxon>
        <taxon>Ampullariidae</taxon>
        <taxon>Pomacea</taxon>
    </lineage>
</organism>
<dbReference type="AlphaFoldDB" id="A0A2T7NQ94"/>
<name>A0A2T7NQ94_POMCA</name>
<sequence length="129" mass="13521">MVLMGDTLEVFAGCQLCHQGALKDEVSRDRRETGAGVLLMAVTPKQEVEVVGLTQSQEANTNPESQVKVYVSLGEQYDYPGCTASISSPTVHLLIVPPTAAPGYNNTVTGAGDIPATTIIPHSSVIPGL</sequence>
<dbReference type="Proteomes" id="UP000245119">
    <property type="component" value="Linkage Group LG10"/>
</dbReference>
<dbReference type="EMBL" id="PZQS01000010">
    <property type="protein sequence ID" value="PVD23322.1"/>
    <property type="molecule type" value="Genomic_DNA"/>
</dbReference>
<reference evidence="1 2" key="1">
    <citation type="submission" date="2018-04" db="EMBL/GenBank/DDBJ databases">
        <title>The genome of golden apple snail Pomacea canaliculata provides insight into stress tolerance and invasive adaptation.</title>
        <authorList>
            <person name="Liu C."/>
            <person name="Liu B."/>
            <person name="Ren Y."/>
            <person name="Zhang Y."/>
            <person name="Wang H."/>
            <person name="Li S."/>
            <person name="Jiang F."/>
            <person name="Yin L."/>
            <person name="Zhang G."/>
            <person name="Qian W."/>
            <person name="Fan W."/>
        </authorList>
    </citation>
    <scope>NUCLEOTIDE SEQUENCE [LARGE SCALE GENOMIC DNA]</scope>
    <source>
        <strain evidence="1">SZHN2017</strain>
        <tissue evidence="1">Muscle</tissue>
    </source>
</reference>
<evidence type="ECO:0000313" key="2">
    <source>
        <dbReference type="Proteomes" id="UP000245119"/>
    </source>
</evidence>